<evidence type="ECO:0000313" key="2">
    <source>
        <dbReference type="Proteomes" id="UP000639772"/>
    </source>
</evidence>
<name>A0A835RDQ6_VANPL</name>
<proteinExistence type="predicted"/>
<comment type="caution">
    <text evidence="1">The sequence shown here is derived from an EMBL/GenBank/DDBJ whole genome shotgun (WGS) entry which is preliminary data.</text>
</comment>
<dbReference type="EMBL" id="JADCNM010000004">
    <property type="protein sequence ID" value="KAG0487049.1"/>
    <property type="molecule type" value="Genomic_DNA"/>
</dbReference>
<organism evidence="1 2">
    <name type="scientific">Vanilla planifolia</name>
    <name type="common">Vanilla</name>
    <dbReference type="NCBI Taxonomy" id="51239"/>
    <lineage>
        <taxon>Eukaryota</taxon>
        <taxon>Viridiplantae</taxon>
        <taxon>Streptophyta</taxon>
        <taxon>Embryophyta</taxon>
        <taxon>Tracheophyta</taxon>
        <taxon>Spermatophyta</taxon>
        <taxon>Magnoliopsida</taxon>
        <taxon>Liliopsida</taxon>
        <taxon>Asparagales</taxon>
        <taxon>Orchidaceae</taxon>
        <taxon>Vanilloideae</taxon>
        <taxon>Vanilleae</taxon>
        <taxon>Vanilla</taxon>
    </lineage>
</organism>
<evidence type="ECO:0000313" key="1">
    <source>
        <dbReference type="EMBL" id="KAG0487049.1"/>
    </source>
</evidence>
<reference evidence="1 2" key="1">
    <citation type="journal article" date="2020" name="Nat. Food">
        <title>A phased Vanilla planifolia genome enables genetic improvement of flavour and production.</title>
        <authorList>
            <person name="Hasing T."/>
            <person name="Tang H."/>
            <person name="Brym M."/>
            <person name="Khazi F."/>
            <person name="Huang T."/>
            <person name="Chambers A.H."/>
        </authorList>
    </citation>
    <scope>NUCLEOTIDE SEQUENCE [LARGE SCALE GENOMIC DNA]</scope>
    <source>
        <tissue evidence="1">Leaf</tissue>
    </source>
</reference>
<dbReference type="AlphaFoldDB" id="A0A835RDQ6"/>
<protein>
    <submittedName>
        <fullName evidence="1">Uncharacterized protein</fullName>
    </submittedName>
</protein>
<accession>A0A835RDQ6</accession>
<dbReference type="OrthoDB" id="695883at2759"/>
<dbReference type="Proteomes" id="UP000639772">
    <property type="component" value="Unassembled WGS sequence"/>
</dbReference>
<gene>
    <name evidence="1" type="ORF">HPP92_009144</name>
</gene>
<sequence>MHKKTTISLIPLCLSKPPITNPQKFIVSLNTIIIPTTVSRLCQKGMERCYGGKEMRALEKNKTWEIVDRPNGKNIVDCKWIFTLNIRLMDHLKGIKQDW</sequence>